<dbReference type="AlphaFoldDB" id="A0A0P0LXX4"/>
<name>A0A0P0LXX4_LEGPN</name>
<protein>
    <submittedName>
        <fullName evidence="1">NeuA</fullName>
    </submittedName>
</protein>
<dbReference type="EMBL" id="KR350686">
    <property type="protein sequence ID" value="ALK48459.1"/>
    <property type="molecule type" value="Genomic_DNA"/>
</dbReference>
<dbReference type="PANTHER" id="PTHR21485:SF6">
    <property type="entry name" value="N-ACYLNEURAMINATE CYTIDYLYLTRANSFERASE-RELATED"/>
    <property type="match status" value="1"/>
</dbReference>
<dbReference type="SUPFAM" id="SSF53448">
    <property type="entry name" value="Nucleotide-diphospho-sugar transferases"/>
    <property type="match status" value="1"/>
</dbReference>
<dbReference type="CDD" id="cd02513">
    <property type="entry name" value="CMP-NeuAc_Synthase"/>
    <property type="match status" value="1"/>
</dbReference>
<dbReference type="Pfam" id="PF02348">
    <property type="entry name" value="CTP_transf_3"/>
    <property type="match status" value="1"/>
</dbReference>
<sequence>MQELRVLATIPARAGSKRLPGKNIKLLARKPLIAHAINAVIQSNCYNLVVSTDSQERADIVVQHGCSVPWLKPAILSVDSTIVEDTLNSFLNNYKKINVFFCCILLIQNTSHFRKPEIIRKVALMYKEVGEEVVSINKVSFKPSRCRTIDNQGNLYYPNVFKIADVSEESESIYKLKGAIYIVATEQIISKKSFYSDLTKAFLIDSPIESIDIDTPIDRALTEKLMELNQEALV</sequence>
<evidence type="ECO:0000313" key="1">
    <source>
        <dbReference type="EMBL" id="ALK48459.1"/>
    </source>
</evidence>
<dbReference type="InterPro" id="IPR050793">
    <property type="entry name" value="CMP-NeuNAc_synthase"/>
</dbReference>
<dbReference type="InterPro" id="IPR003329">
    <property type="entry name" value="Cytidylyl_trans"/>
</dbReference>
<proteinExistence type="predicted"/>
<dbReference type="GO" id="GO:0008781">
    <property type="term" value="F:N-acylneuraminate cytidylyltransferase activity"/>
    <property type="evidence" value="ECO:0007669"/>
    <property type="project" value="TreeGrafter"/>
</dbReference>
<dbReference type="PANTHER" id="PTHR21485">
    <property type="entry name" value="HAD SUPERFAMILY MEMBERS CMAS AND KDSC"/>
    <property type="match status" value="1"/>
</dbReference>
<dbReference type="RefSeq" id="WP_272927804.1">
    <property type="nucleotide sequence ID" value="NZ_LEAR01000027.1"/>
</dbReference>
<gene>
    <name evidence="1" type="primary">neuA</name>
</gene>
<accession>A0A0P0LXX4</accession>
<organism evidence="1">
    <name type="scientific">Legionella pneumophila</name>
    <dbReference type="NCBI Taxonomy" id="446"/>
    <lineage>
        <taxon>Bacteria</taxon>
        <taxon>Pseudomonadati</taxon>
        <taxon>Pseudomonadota</taxon>
        <taxon>Gammaproteobacteria</taxon>
        <taxon>Legionellales</taxon>
        <taxon>Legionellaceae</taxon>
        <taxon>Legionella</taxon>
    </lineage>
</organism>
<dbReference type="InterPro" id="IPR029044">
    <property type="entry name" value="Nucleotide-diphossugar_trans"/>
</dbReference>
<reference evidence="1" key="1">
    <citation type="journal article" date="2015" name="Antonie Van Leeuwenhoek">
        <title>Structural comparison of O-antigen gene clusters of Legionella pneumophila and its application of a serogroup-specific multiplex PCR assay.</title>
        <authorList>
            <person name="Cao B."/>
            <person name="Tian Z."/>
            <person name="Wang S."/>
            <person name="Zhu Z."/>
            <person name="Sun Y."/>
            <person name="Feng L."/>
            <person name="Wang L."/>
        </authorList>
    </citation>
    <scope>NUCLEOTIDE SEQUENCE</scope>
    <source>
        <strain evidence="1">ATCC 33823</strain>
    </source>
</reference>
<dbReference type="Gene3D" id="3.90.550.10">
    <property type="entry name" value="Spore Coat Polysaccharide Biosynthesis Protein SpsA, Chain A"/>
    <property type="match status" value="1"/>
</dbReference>